<keyword evidence="2" id="KW-1185">Reference proteome</keyword>
<dbReference type="HOGENOM" id="CLU_2114732_0_0_1"/>
<gene>
    <name evidence="1" type="ORF">PAXRUDRAFT_834122</name>
</gene>
<dbReference type="InParanoid" id="A0A0D0D6X3"/>
<dbReference type="EMBL" id="KN826290">
    <property type="protein sequence ID" value="KIK79406.1"/>
    <property type="molecule type" value="Genomic_DNA"/>
</dbReference>
<feature type="non-terminal residue" evidence="1">
    <location>
        <position position="120"/>
    </location>
</feature>
<reference evidence="2" key="2">
    <citation type="submission" date="2015-01" db="EMBL/GenBank/DDBJ databases">
        <title>Evolutionary Origins and Diversification of the Mycorrhizal Mutualists.</title>
        <authorList>
            <consortium name="DOE Joint Genome Institute"/>
            <consortium name="Mycorrhizal Genomics Consortium"/>
            <person name="Kohler A."/>
            <person name="Kuo A."/>
            <person name="Nagy L.G."/>
            <person name="Floudas D."/>
            <person name="Copeland A."/>
            <person name="Barry K.W."/>
            <person name="Cichocki N."/>
            <person name="Veneault-Fourrey C."/>
            <person name="LaButti K."/>
            <person name="Lindquist E.A."/>
            <person name="Lipzen A."/>
            <person name="Lundell T."/>
            <person name="Morin E."/>
            <person name="Murat C."/>
            <person name="Riley R."/>
            <person name="Ohm R."/>
            <person name="Sun H."/>
            <person name="Tunlid A."/>
            <person name="Henrissat B."/>
            <person name="Grigoriev I.V."/>
            <person name="Hibbett D.S."/>
            <person name="Martin F."/>
        </authorList>
    </citation>
    <scope>NUCLEOTIDE SEQUENCE [LARGE SCALE GENOMIC DNA]</scope>
    <source>
        <strain evidence="2">Ve08.2h10</strain>
    </source>
</reference>
<organism evidence="1 2">
    <name type="scientific">Paxillus rubicundulus Ve08.2h10</name>
    <dbReference type="NCBI Taxonomy" id="930991"/>
    <lineage>
        <taxon>Eukaryota</taxon>
        <taxon>Fungi</taxon>
        <taxon>Dikarya</taxon>
        <taxon>Basidiomycota</taxon>
        <taxon>Agaricomycotina</taxon>
        <taxon>Agaricomycetes</taxon>
        <taxon>Agaricomycetidae</taxon>
        <taxon>Boletales</taxon>
        <taxon>Paxilineae</taxon>
        <taxon>Paxillaceae</taxon>
        <taxon>Paxillus</taxon>
    </lineage>
</organism>
<dbReference type="Proteomes" id="UP000054538">
    <property type="component" value="Unassembled WGS sequence"/>
</dbReference>
<dbReference type="AlphaFoldDB" id="A0A0D0D6X3"/>
<protein>
    <submittedName>
        <fullName evidence="1">Uncharacterized protein</fullName>
    </submittedName>
</protein>
<reference evidence="1 2" key="1">
    <citation type="submission" date="2014-04" db="EMBL/GenBank/DDBJ databases">
        <authorList>
            <consortium name="DOE Joint Genome Institute"/>
            <person name="Kuo A."/>
            <person name="Kohler A."/>
            <person name="Jargeat P."/>
            <person name="Nagy L.G."/>
            <person name="Floudas D."/>
            <person name="Copeland A."/>
            <person name="Barry K.W."/>
            <person name="Cichocki N."/>
            <person name="Veneault-Fourrey C."/>
            <person name="LaButti K."/>
            <person name="Lindquist E.A."/>
            <person name="Lipzen A."/>
            <person name="Lundell T."/>
            <person name="Morin E."/>
            <person name="Murat C."/>
            <person name="Sun H."/>
            <person name="Tunlid A."/>
            <person name="Henrissat B."/>
            <person name="Grigoriev I.V."/>
            <person name="Hibbett D.S."/>
            <person name="Martin F."/>
            <person name="Nordberg H.P."/>
            <person name="Cantor M.N."/>
            <person name="Hua S.X."/>
        </authorList>
    </citation>
    <scope>NUCLEOTIDE SEQUENCE [LARGE SCALE GENOMIC DNA]</scope>
    <source>
        <strain evidence="1 2">Ve08.2h10</strain>
    </source>
</reference>
<evidence type="ECO:0000313" key="2">
    <source>
        <dbReference type="Proteomes" id="UP000054538"/>
    </source>
</evidence>
<sequence length="120" mass="13398">MAHSNVTGATPTMLSTKLDTFKIKLSLPDPHHQKSKKKIEISVDGKVEWTHKWTKPASETFAPPFEGRDLSIPLSSTMQISLFSKHWIHDHLLGSCSGRVIDFVINKEKPLTLQDCGYGA</sequence>
<proteinExistence type="predicted"/>
<evidence type="ECO:0000313" key="1">
    <source>
        <dbReference type="EMBL" id="KIK79406.1"/>
    </source>
</evidence>
<name>A0A0D0D6X3_9AGAM</name>
<accession>A0A0D0D6X3</accession>